<proteinExistence type="predicted"/>
<organism evidence="1 2">
    <name type="scientific">Phyllosticta citriasiana</name>
    <dbReference type="NCBI Taxonomy" id="595635"/>
    <lineage>
        <taxon>Eukaryota</taxon>
        <taxon>Fungi</taxon>
        <taxon>Dikarya</taxon>
        <taxon>Ascomycota</taxon>
        <taxon>Pezizomycotina</taxon>
        <taxon>Dothideomycetes</taxon>
        <taxon>Dothideomycetes incertae sedis</taxon>
        <taxon>Botryosphaeriales</taxon>
        <taxon>Phyllostictaceae</taxon>
        <taxon>Phyllosticta</taxon>
    </lineage>
</organism>
<reference evidence="1 2" key="1">
    <citation type="submission" date="2024-04" db="EMBL/GenBank/DDBJ databases">
        <title>Phyllosticta paracitricarpa is synonymous to the EU quarantine fungus P. citricarpa based on phylogenomic analyses.</title>
        <authorList>
            <consortium name="Lawrence Berkeley National Laboratory"/>
            <person name="Van Ingen-Buijs V.A."/>
            <person name="Van Westerhoven A.C."/>
            <person name="Haridas S."/>
            <person name="Skiadas P."/>
            <person name="Martin F."/>
            <person name="Groenewald J.Z."/>
            <person name="Crous P.W."/>
            <person name="Seidl M.F."/>
        </authorList>
    </citation>
    <scope>NUCLEOTIDE SEQUENCE [LARGE SCALE GENOMIC DNA]</scope>
    <source>
        <strain evidence="1 2">CBS 123371</strain>
    </source>
</reference>
<evidence type="ECO:0000313" key="1">
    <source>
        <dbReference type="EMBL" id="KAK7521718.1"/>
    </source>
</evidence>
<keyword evidence="2" id="KW-1185">Reference proteome</keyword>
<sequence>MSGSWAHQAGHDLSRGWLDLDENTQVRIAKCFPMATFYCLAEKFIMTLLYQRRLCPSTQPGLLDHGRTNLIFRGSKDSQCVKGRCLQEAVAFLASPRELLVRRHKKHHVERNVPAMQSAMHPADCFLRKSRFYCGPRHQVTFARLVCVGFNHEIFNQVSHSMRTNGLLFLGLFISIRPPTLESKGNGEFLLTLGRCVYNSWWLAKKARNTFLLPPQHAVAVLCLYMLSSSRS</sequence>
<name>A0ABR1KU59_9PEZI</name>
<dbReference type="EMBL" id="JBBPHU010000002">
    <property type="protein sequence ID" value="KAK7521718.1"/>
    <property type="molecule type" value="Genomic_DNA"/>
</dbReference>
<dbReference type="Proteomes" id="UP001363622">
    <property type="component" value="Unassembled WGS sequence"/>
</dbReference>
<accession>A0ABR1KU59</accession>
<comment type="caution">
    <text evidence="1">The sequence shown here is derived from an EMBL/GenBank/DDBJ whole genome shotgun (WGS) entry which is preliminary data.</text>
</comment>
<protein>
    <submittedName>
        <fullName evidence="1">Uncharacterized protein</fullName>
    </submittedName>
</protein>
<gene>
    <name evidence="1" type="ORF">IWZ03DRAFT_100263</name>
</gene>
<evidence type="ECO:0000313" key="2">
    <source>
        <dbReference type="Proteomes" id="UP001363622"/>
    </source>
</evidence>